<dbReference type="OrthoDB" id="9770694at2"/>
<dbReference type="GO" id="GO:0005524">
    <property type="term" value="F:ATP binding"/>
    <property type="evidence" value="ECO:0007669"/>
    <property type="project" value="InterPro"/>
</dbReference>
<dbReference type="RefSeq" id="WP_071656656.1">
    <property type="nucleotide sequence ID" value="NZ_MLCF01000054.1"/>
</dbReference>
<dbReference type="PANTHER" id="PTHR30050">
    <property type="entry name" value="CHROMOSOMAL REPLICATION INITIATOR PROTEIN DNAA"/>
    <property type="match status" value="1"/>
</dbReference>
<sequence length="230" mass="24607">MAVLRPRGDLAGRLRSILTSRGLDPDRPTCPTRGADVDAVIALEAAAARIPALFAEAVTDHPQVLAWVRETVQAARSRADASRGPIVGPGPSLLLAGPTGTGKTHSAYAAIRAVLGAGVRCEFVATTDPDLQAALRPAPGRDPEAVMRRMCRCSLLLLDDLGVGKSSDWTEAVIHRLVNARYERMLPTIYTTNLPTPQLQEAVGERVTSRLAQITERIVLDGPDRRLPTA</sequence>
<dbReference type="PANTHER" id="PTHR30050:SF4">
    <property type="entry name" value="ATP-BINDING PROTEIN RV3427C IN INSERTION SEQUENCE-RELATED"/>
    <property type="match status" value="1"/>
</dbReference>
<gene>
    <name evidence="2" type="ORF">BIV57_11310</name>
</gene>
<dbReference type="STRING" id="1428644.BIV57_11310"/>
<evidence type="ECO:0000313" key="3">
    <source>
        <dbReference type="Proteomes" id="UP000243342"/>
    </source>
</evidence>
<accession>A0A1J7BFQ0</accession>
<keyword evidence="3" id="KW-1185">Reference proteome</keyword>
<dbReference type="SMART" id="SM00382">
    <property type="entry name" value="AAA"/>
    <property type="match status" value="1"/>
</dbReference>
<dbReference type="SUPFAM" id="SSF52540">
    <property type="entry name" value="P-loop containing nucleoside triphosphate hydrolases"/>
    <property type="match status" value="1"/>
</dbReference>
<proteinExistence type="predicted"/>
<dbReference type="Gene3D" id="3.40.50.300">
    <property type="entry name" value="P-loop containing nucleotide triphosphate hydrolases"/>
    <property type="match status" value="1"/>
</dbReference>
<dbReference type="AlphaFoldDB" id="A0A1J7BFQ0"/>
<dbReference type="GO" id="GO:0006260">
    <property type="term" value="P:DNA replication"/>
    <property type="evidence" value="ECO:0007669"/>
    <property type="project" value="TreeGrafter"/>
</dbReference>
<name>A0A1J7BFQ0_9ACTN</name>
<feature type="domain" description="AAA+ ATPase" evidence="1">
    <location>
        <begin position="89"/>
        <end position="224"/>
    </location>
</feature>
<comment type="caution">
    <text evidence="2">The sequence shown here is derived from an EMBL/GenBank/DDBJ whole genome shotgun (WGS) entry which is preliminary data.</text>
</comment>
<protein>
    <recommendedName>
        <fullName evidence="1">AAA+ ATPase domain-containing protein</fullName>
    </recommendedName>
</protein>
<dbReference type="InterPro" id="IPR003593">
    <property type="entry name" value="AAA+_ATPase"/>
</dbReference>
<reference evidence="2 3" key="1">
    <citation type="submission" date="2016-10" db="EMBL/GenBank/DDBJ databases">
        <title>Genome sequence of Streptomyces gilvigriseus MUSC 26.</title>
        <authorList>
            <person name="Lee L.-H."/>
            <person name="Ser H.-L."/>
        </authorList>
    </citation>
    <scope>NUCLEOTIDE SEQUENCE [LARGE SCALE GENOMIC DNA]</scope>
    <source>
        <strain evidence="2 3">MUSC 26</strain>
    </source>
</reference>
<dbReference type="EMBL" id="MLCF01000054">
    <property type="protein sequence ID" value="OIV37397.1"/>
    <property type="molecule type" value="Genomic_DNA"/>
</dbReference>
<evidence type="ECO:0000259" key="1">
    <source>
        <dbReference type="SMART" id="SM00382"/>
    </source>
</evidence>
<dbReference type="InterPro" id="IPR002611">
    <property type="entry name" value="IstB_ATP-bd"/>
</dbReference>
<dbReference type="Pfam" id="PF01695">
    <property type="entry name" value="IstB_IS21"/>
    <property type="match status" value="1"/>
</dbReference>
<dbReference type="InterPro" id="IPR027417">
    <property type="entry name" value="P-loop_NTPase"/>
</dbReference>
<organism evidence="2 3">
    <name type="scientific">Mangrovactinospora gilvigrisea</name>
    <dbReference type="NCBI Taxonomy" id="1428644"/>
    <lineage>
        <taxon>Bacteria</taxon>
        <taxon>Bacillati</taxon>
        <taxon>Actinomycetota</taxon>
        <taxon>Actinomycetes</taxon>
        <taxon>Kitasatosporales</taxon>
        <taxon>Streptomycetaceae</taxon>
        <taxon>Mangrovactinospora</taxon>
    </lineage>
</organism>
<dbReference type="Proteomes" id="UP000243342">
    <property type="component" value="Unassembled WGS sequence"/>
</dbReference>
<evidence type="ECO:0000313" key="2">
    <source>
        <dbReference type="EMBL" id="OIV37397.1"/>
    </source>
</evidence>